<keyword evidence="4" id="KW-1185">Reference proteome</keyword>
<evidence type="ECO:0000259" key="2">
    <source>
        <dbReference type="Pfam" id="PF10988"/>
    </source>
</evidence>
<dbReference type="InterPro" id="IPR021255">
    <property type="entry name" value="DUF2807"/>
</dbReference>
<dbReference type="PROSITE" id="PS51257">
    <property type="entry name" value="PROKAR_LIPOPROTEIN"/>
    <property type="match status" value="1"/>
</dbReference>
<feature type="domain" description="Putative auto-transporter adhesin head GIN" evidence="2">
    <location>
        <begin position="48"/>
        <end position="166"/>
    </location>
</feature>
<dbReference type="AlphaFoldDB" id="A0A1N7JMX4"/>
<feature type="signal peptide" evidence="1">
    <location>
        <begin position="1"/>
        <end position="22"/>
    </location>
</feature>
<accession>A0A1N7JMX4</accession>
<proteinExistence type="predicted"/>
<dbReference type="OrthoDB" id="1274778at2"/>
<dbReference type="Gene3D" id="2.160.20.120">
    <property type="match status" value="1"/>
</dbReference>
<dbReference type="Proteomes" id="UP000185839">
    <property type="component" value="Unassembled WGS sequence"/>
</dbReference>
<evidence type="ECO:0000313" key="3">
    <source>
        <dbReference type="EMBL" id="SIS50611.1"/>
    </source>
</evidence>
<name>A0A1N7JMX4_9FLAO</name>
<gene>
    <name evidence="3" type="ORF">SAMN05421789_102217</name>
</gene>
<dbReference type="EMBL" id="FTOI01000002">
    <property type="protein sequence ID" value="SIS50611.1"/>
    <property type="molecule type" value="Genomic_DNA"/>
</dbReference>
<reference evidence="4" key="1">
    <citation type="submission" date="2017-01" db="EMBL/GenBank/DDBJ databases">
        <authorList>
            <person name="Varghese N."/>
            <person name="Submissions S."/>
        </authorList>
    </citation>
    <scope>NUCLEOTIDE SEQUENCE [LARGE SCALE GENOMIC DNA]</scope>
    <source>
        <strain evidence="4">DSM 23145</strain>
    </source>
</reference>
<sequence length="265" mass="27762">MKTLSISVLAAFLLLSSCNIKSDNGFPYNVTPKLGTGIIKNKEYKMSFDEIRVAQSISAEVVKSDEEKVVITAPSDILDDILVENEGGNLYIHFKSGINISARNVAAKIFAKDFSSVKASSSASIVIKDKFTQDKMEIEASSSGDIKGNLEANEMSIDVSSSGSFTGQIWAVNLKSEANSSGDIDISGKAKNTDLSASSSGTLNAQKVLAENANIEASSSGDVSISVSNQLNASASSSGDINVTRKGNLNILSNKESSGGSVSIQ</sequence>
<dbReference type="Pfam" id="PF10988">
    <property type="entry name" value="DUF2807"/>
    <property type="match status" value="1"/>
</dbReference>
<keyword evidence="1" id="KW-0732">Signal</keyword>
<evidence type="ECO:0000313" key="4">
    <source>
        <dbReference type="Proteomes" id="UP000185839"/>
    </source>
</evidence>
<dbReference type="RefSeq" id="WP_076385241.1">
    <property type="nucleotide sequence ID" value="NZ_FTOI01000002.1"/>
</dbReference>
<evidence type="ECO:0000256" key="1">
    <source>
        <dbReference type="SAM" id="SignalP"/>
    </source>
</evidence>
<organism evidence="3 4">
    <name type="scientific">Kaistella chaponensis</name>
    <dbReference type="NCBI Taxonomy" id="713588"/>
    <lineage>
        <taxon>Bacteria</taxon>
        <taxon>Pseudomonadati</taxon>
        <taxon>Bacteroidota</taxon>
        <taxon>Flavobacteriia</taxon>
        <taxon>Flavobacteriales</taxon>
        <taxon>Weeksellaceae</taxon>
        <taxon>Chryseobacterium group</taxon>
        <taxon>Kaistella</taxon>
    </lineage>
</organism>
<protein>
    <submittedName>
        <fullName evidence="3">Putative auto-transporter adhesin, head GIN domain</fullName>
    </submittedName>
</protein>
<feature type="chain" id="PRO_5012026363" evidence="1">
    <location>
        <begin position="23"/>
        <end position="265"/>
    </location>
</feature>
<dbReference type="STRING" id="713588.SAMN05421789_102217"/>